<sequence>MSAVDTTRERLEDERFPTAPVAVGDEDEDEDEEHIVRGRD</sequence>
<proteinExistence type="predicted"/>
<accession>A0A9X2VZJ7</accession>
<protein>
    <submittedName>
        <fullName evidence="2">Uncharacterized protein</fullName>
    </submittedName>
</protein>
<feature type="compositionally biased region" description="Acidic residues" evidence="1">
    <location>
        <begin position="24"/>
        <end position="33"/>
    </location>
</feature>
<dbReference type="RefSeq" id="WP_259630296.1">
    <property type="nucleotide sequence ID" value="NZ_JANYMP010000058.1"/>
</dbReference>
<evidence type="ECO:0000313" key="3">
    <source>
        <dbReference type="Proteomes" id="UP001141259"/>
    </source>
</evidence>
<evidence type="ECO:0000313" key="2">
    <source>
        <dbReference type="EMBL" id="MCS7484854.1"/>
    </source>
</evidence>
<gene>
    <name evidence="2" type="ORF">NZH93_49185</name>
</gene>
<name>A0A9X2VZJ7_9PSEU</name>
<dbReference type="AlphaFoldDB" id="A0A9X2VZJ7"/>
<evidence type="ECO:0000256" key="1">
    <source>
        <dbReference type="SAM" id="MobiDB-lite"/>
    </source>
</evidence>
<feature type="region of interest" description="Disordered" evidence="1">
    <location>
        <begin position="1"/>
        <end position="40"/>
    </location>
</feature>
<dbReference type="EMBL" id="JANYMP010000058">
    <property type="protein sequence ID" value="MCS7484854.1"/>
    <property type="molecule type" value="Genomic_DNA"/>
</dbReference>
<comment type="caution">
    <text evidence="2">The sequence shown here is derived from an EMBL/GenBank/DDBJ whole genome shotgun (WGS) entry which is preliminary data.</text>
</comment>
<keyword evidence="3" id="KW-1185">Reference proteome</keyword>
<dbReference type="Proteomes" id="UP001141259">
    <property type="component" value="Unassembled WGS sequence"/>
</dbReference>
<organism evidence="2 3">
    <name type="scientific">Umezawaea endophytica</name>
    <dbReference type="NCBI Taxonomy" id="1654476"/>
    <lineage>
        <taxon>Bacteria</taxon>
        <taxon>Bacillati</taxon>
        <taxon>Actinomycetota</taxon>
        <taxon>Actinomycetes</taxon>
        <taxon>Pseudonocardiales</taxon>
        <taxon>Pseudonocardiaceae</taxon>
        <taxon>Umezawaea</taxon>
    </lineage>
</organism>
<reference evidence="2" key="1">
    <citation type="submission" date="2022-08" db="EMBL/GenBank/DDBJ databases">
        <authorList>
            <person name="Tistechok S."/>
            <person name="Samborskyy M."/>
            <person name="Roman I."/>
        </authorList>
    </citation>
    <scope>NUCLEOTIDE SEQUENCE</scope>
    <source>
        <strain evidence="2">DSM 103496</strain>
    </source>
</reference>
<feature type="compositionally biased region" description="Basic and acidic residues" evidence="1">
    <location>
        <begin position="1"/>
        <end position="16"/>
    </location>
</feature>